<dbReference type="KEGG" id="palw:PSAL_022480"/>
<name>A0A418SKX7_9RHOB</name>
<evidence type="ECO:0000313" key="2">
    <source>
        <dbReference type="Proteomes" id="UP000283786"/>
    </source>
</evidence>
<protein>
    <submittedName>
        <fullName evidence="1">Uncharacterized protein</fullName>
    </submittedName>
</protein>
<gene>
    <name evidence="1" type="ORF">PSAL_022480</name>
</gene>
<dbReference type="EMBL" id="CP060436">
    <property type="protein sequence ID" value="QPM91005.1"/>
    <property type="molecule type" value="Genomic_DNA"/>
</dbReference>
<accession>A0A418SKX7</accession>
<dbReference type="InterPro" id="IPR019088">
    <property type="entry name" value="CHP02186-rel_TM"/>
</dbReference>
<dbReference type="AlphaFoldDB" id="A0A418SKX7"/>
<sequence length="256" mass="28367">MTRLLVLLLSLVLLAPAARAQDEEVVLGLSQNRVSITTDFNGSEILIFGAIKRPGPPPEIPLEVIVTVRGPNEPVNVLRKDRVAGIWINTDKVEIRSTPSFYAVATSAPLEDSLTATEDLRHRISIPSAIRTVISDDTVMDEDSFVNALIRIREKAGTFQLLENSVRFDEQTLFSTSIALPSNLTVGVYRVEVFLTRQGQVVSDFSTGLRVGKVGLEQWLYTLAHDRAWIYAILAILIAVVSGWIASEAFRLLRRQ</sequence>
<keyword evidence="2" id="KW-1185">Reference proteome</keyword>
<organism evidence="1 2">
    <name type="scientific">Pseudooceanicola algae</name>
    <dbReference type="NCBI Taxonomy" id="1537215"/>
    <lineage>
        <taxon>Bacteria</taxon>
        <taxon>Pseudomonadati</taxon>
        <taxon>Pseudomonadota</taxon>
        <taxon>Alphaproteobacteria</taxon>
        <taxon>Rhodobacterales</taxon>
        <taxon>Paracoccaceae</taxon>
        <taxon>Pseudooceanicola</taxon>
    </lineage>
</organism>
<proteinExistence type="predicted"/>
<dbReference type="Proteomes" id="UP000283786">
    <property type="component" value="Chromosome"/>
</dbReference>
<evidence type="ECO:0000313" key="1">
    <source>
        <dbReference type="EMBL" id="QPM91005.1"/>
    </source>
</evidence>
<dbReference type="OrthoDB" id="9815212at2"/>
<dbReference type="Pfam" id="PF09608">
    <property type="entry name" value="Alph_Pro_TM"/>
    <property type="match status" value="1"/>
</dbReference>
<reference evidence="1 2" key="1">
    <citation type="submission" date="2020-08" db="EMBL/GenBank/DDBJ databases">
        <title>Genome sequence of Rhodobacteraceae bacterium Lw-13e.</title>
        <authorList>
            <person name="Poehlein A."/>
            <person name="Wolter L."/>
            <person name="Daniel R."/>
            <person name="Brinkhoff T."/>
        </authorList>
    </citation>
    <scope>NUCLEOTIDE SEQUENCE [LARGE SCALE GENOMIC DNA]</scope>
    <source>
        <strain evidence="1 2">Lw-13e</strain>
    </source>
</reference>
<dbReference type="RefSeq" id="WP_119837646.1">
    <property type="nucleotide sequence ID" value="NZ_CP060436.1"/>
</dbReference>